<dbReference type="EMBL" id="CP000853">
    <property type="protein sequence ID" value="ABW19500.1"/>
    <property type="molecule type" value="Genomic_DNA"/>
</dbReference>
<dbReference type="HOGENOM" id="CLU_165255_0_2_9"/>
<proteinExistence type="inferred from homology"/>
<evidence type="ECO:0000313" key="3">
    <source>
        <dbReference type="EMBL" id="ABW19500.1"/>
    </source>
</evidence>
<evidence type="ECO:0000256" key="1">
    <source>
        <dbReference type="ARBA" id="ARBA00008984"/>
    </source>
</evidence>
<dbReference type="RefSeq" id="WP_012159812.1">
    <property type="nucleotide sequence ID" value="NC_009922.1"/>
</dbReference>
<dbReference type="SUPFAM" id="SSF64307">
    <property type="entry name" value="SirA-like"/>
    <property type="match status" value="1"/>
</dbReference>
<dbReference type="Proteomes" id="UP000000269">
    <property type="component" value="Chromosome"/>
</dbReference>
<dbReference type="KEGG" id="aoe:Clos_1962"/>
<gene>
    <name evidence="3" type="ordered locus">Clos_1962</name>
</gene>
<accession>A8MI68</accession>
<dbReference type="STRING" id="350688.Clos_1962"/>
<organism evidence="3 4">
    <name type="scientific">Alkaliphilus oremlandii (strain OhILAs)</name>
    <name type="common">Clostridium oremlandii (strain OhILAs)</name>
    <dbReference type="NCBI Taxonomy" id="350688"/>
    <lineage>
        <taxon>Bacteria</taxon>
        <taxon>Bacillati</taxon>
        <taxon>Bacillota</taxon>
        <taxon>Clostridia</taxon>
        <taxon>Peptostreptococcales</taxon>
        <taxon>Natronincolaceae</taxon>
        <taxon>Alkaliphilus</taxon>
    </lineage>
</organism>
<keyword evidence="4" id="KW-1185">Reference proteome</keyword>
<dbReference type="PANTHER" id="PTHR33279:SF6">
    <property type="entry name" value="SULFUR CARRIER PROTEIN YEDF-RELATED"/>
    <property type="match status" value="1"/>
</dbReference>
<comment type="similarity">
    <text evidence="1">Belongs to the sulfur carrier protein TusA family.</text>
</comment>
<dbReference type="Gene3D" id="3.30.110.40">
    <property type="entry name" value="TusA-like domain"/>
    <property type="match status" value="1"/>
</dbReference>
<dbReference type="InterPro" id="IPR036868">
    <property type="entry name" value="TusA-like_sf"/>
</dbReference>
<dbReference type="AlphaFoldDB" id="A8MI68"/>
<sequence length="70" mass="8021">MHRIIDARGRSCPEPVLMTKEAISKYKENTIEVLVDAKVAVENIQRFVISQGYDMECSENQDGYSLMIKK</sequence>
<evidence type="ECO:0000259" key="2">
    <source>
        <dbReference type="PROSITE" id="PS01148"/>
    </source>
</evidence>
<dbReference type="eggNOG" id="COG0425">
    <property type="taxonomic scope" value="Bacteria"/>
</dbReference>
<protein>
    <submittedName>
        <fullName evidence="3">SirA family protein</fullName>
    </submittedName>
</protein>
<evidence type="ECO:0000313" key="4">
    <source>
        <dbReference type="Proteomes" id="UP000000269"/>
    </source>
</evidence>
<dbReference type="PANTHER" id="PTHR33279">
    <property type="entry name" value="SULFUR CARRIER PROTEIN YEDF-RELATED"/>
    <property type="match status" value="1"/>
</dbReference>
<reference evidence="4" key="1">
    <citation type="submission" date="2007-10" db="EMBL/GenBank/DDBJ databases">
        <title>Complete genome of Alkaliphilus oremlandii OhILAs.</title>
        <authorList>
            <person name="Copeland A."/>
            <person name="Lucas S."/>
            <person name="Lapidus A."/>
            <person name="Barry K."/>
            <person name="Detter J.C."/>
            <person name="Glavina del Rio T."/>
            <person name="Hammon N."/>
            <person name="Israni S."/>
            <person name="Dalin E."/>
            <person name="Tice H."/>
            <person name="Pitluck S."/>
            <person name="Chain P."/>
            <person name="Malfatti S."/>
            <person name="Shin M."/>
            <person name="Vergez L."/>
            <person name="Schmutz J."/>
            <person name="Larimer F."/>
            <person name="Land M."/>
            <person name="Hauser L."/>
            <person name="Kyrpides N."/>
            <person name="Mikhailova N."/>
            <person name="Stolz J.F."/>
            <person name="Dawson A."/>
            <person name="Fisher E."/>
            <person name="Crable B."/>
            <person name="Perera E."/>
            <person name="Lisak J."/>
            <person name="Ranganathan M."/>
            <person name="Basu P."/>
            <person name="Richardson P."/>
        </authorList>
    </citation>
    <scope>NUCLEOTIDE SEQUENCE [LARGE SCALE GENOMIC DNA]</scope>
    <source>
        <strain evidence="4">OhILAs</strain>
    </source>
</reference>
<dbReference type="InterPro" id="IPR001455">
    <property type="entry name" value="TusA-like"/>
</dbReference>
<dbReference type="CDD" id="cd03421">
    <property type="entry name" value="SirA_like_N"/>
    <property type="match status" value="1"/>
</dbReference>
<name>A8MI68_ALKOO</name>
<dbReference type="OrthoDB" id="9797352at2"/>
<dbReference type="PROSITE" id="PS01148">
    <property type="entry name" value="UPF0033"/>
    <property type="match status" value="1"/>
</dbReference>
<feature type="domain" description="UPF0033" evidence="2">
    <location>
        <begin position="5"/>
        <end position="29"/>
    </location>
</feature>
<dbReference type="Pfam" id="PF01206">
    <property type="entry name" value="TusA"/>
    <property type="match status" value="1"/>
</dbReference>